<feature type="compositionally biased region" description="Basic and acidic residues" evidence="1">
    <location>
        <begin position="183"/>
        <end position="199"/>
    </location>
</feature>
<comment type="caution">
    <text evidence="3">The sequence shown here is derived from an EMBL/GenBank/DDBJ whole genome shotgun (WGS) entry which is preliminary data.</text>
</comment>
<dbReference type="Pfam" id="PF25597">
    <property type="entry name" value="SH3_retrovirus"/>
    <property type="match status" value="1"/>
</dbReference>
<organism evidence="3 4">
    <name type="scientific">Arctia plantaginis</name>
    <name type="common">Wood tiger moth</name>
    <name type="synonym">Phalaena plantaginis</name>
    <dbReference type="NCBI Taxonomy" id="874455"/>
    <lineage>
        <taxon>Eukaryota</taxon>
        <taxon>Metazoa</taxon>
        <taxon>Ecdysozoa</taxon>
        <taxon>Arthropoda</taxon>
        <taxon>Hexapoda</taxon>
        <taxon>Insecta</taxon>
        <taxon>Pterygota</taxon>
        <taxon>Neoptera</taxon>
        <taxon>Endopterygota</taxon>
        <taxon>Lepidoptera</taxon>
        <taxon>Glossata</taxon>
        <taxon>Ditrysia</taxon>
        <taxon>Noctuoidea</taxon>
        <taxon>Erebidae</taxon>
        <taxon>Arctiinae</taxon>
        <taxon>Arctia</taxon>
    </lineage>
</organism>
<evidence type="ECO:0000259" key="2">
    <source>
        <dbReference type="Pfam" id="PF25597"/>
    </source>
</evidence>
<evidence type="ECO:0000313" key="4">
    <source>
        <dbReference type="Proteomes" id="UP000494106"/>
    </source>
</evidence>
<reference evidence="3 4" key="1">
    <citation type="submission" date="2020-04" db="EMBL/GenBank/DDBJ databases">
        <authorList>
            <person name="Wallbank WR R."/>
            <person name="Pardo Diaz C."/>
            <person name="Kozak K."/>
            <person name="Martin S."/>
            <person name="Jiggins C."/>
            <person name="Moest M."/>
            <person name="Warren A I."/>
            <person name="Byers J.R.P. K."/>
            <person name="Montejo-Kovacevich G."/>
            <person name="Yen C E."/>
        </authorList>
    </citation>
    <scope>NUCLEOTIDE SEQUENCE [LARGE SCALE GENOMIC DNA]</scope>
</reference>
<proteinExistence type="predicted"/>
<accession>A0A8S1BVE3</accession>
<protein>
    <recommendedName>
        <fullName evidence="2">Retroviral polymerase SH3-like domain-containing protein</fullName>
    </recommendedName>
</protein>
<feature type="domain" description="Retroviral polymerase SH3-like" evidence="2">
    <location>
        <begin position="119"/>
        <end position="170"/>
    </location>
</feature>
<keyword evidence="4" id="KW-1185">Reference proteome</keyword>
<name>A0A8S1BVE3_ARCPL</name>
<evidence type="ECO:0000313" key="3">
    <source>
        <dbReference type="EMBL" id="CAB3262506.1"/>
    </source>
</evidence>
<dbReference type="OrthoDB" id="7486164at2759"/>
<evidence type="ECO:0000256" key="1">
    <source>
        <dbReference type="SAM" id="MobiDB-lite"/>
    </source>
</evidence>
<sequence length="247" mass="27756">MRLKGNPEKLYYGFLSSLENYGAVKNRRSSDQKLIKPNLATGLCDREPCSEAVLQLSNERGTKPGIAALHPPHAAKSASARTHTPLTPAGMRPGGARGDMPAAPPQRNQQNIWVICVCPYSPKTPRMKLDPRGVKLKMVGYAPGGYRLWDANERRIHIERNVLFREETCSESPETISIDVESVSDKKEKNSSSSHEKTKTPLTYDNYLESLKPEGRDTDDVNSREKRNKKITNIYKILSHNVLIWMV</sequence>
<dbReference type="InterPro" id="IPR057670">
    <property type="entry name" value="SH3_retrovirus"/>
</dbReference>
<dbReference type="EMBL" id="CADEBC010000988">
    <property type="protein sequence ID" value="CAB3262506.1"/>
    <property type="molecule type" value="Genomic_DNA"/>
</dbReference>
<dbReference type="AlphaFoldDB" id="A0A8S1BVE3"/>
<dbReference type="Proteomes" id="UP000494106">
    <property type="component" value="Unassembled WGS sequence"/>
</dbReference>
<feature type="region of interest" description="Disordered" evidence="1">
    <location>
        <begin position="180"/>
        <end position="205"/>
    </location>
</feature>
<gene>
    <name evidence="3" type="ORF">APLA_LOCUS18449</name>
</gene>